<keyword evidence="1" id="KW-0732">Signal</keyword>
<evidence type="ECO:0000313" key="4">
    <source>
        <dbReference type="Proteomes" id="UP000254701"/>
    </source>
</evidence>
<dbReference type="OrthoDB" id="9811036at2"/>
<evidence type="ECO:0000259" key="2">
    <source>
        <dbReference type="Pfam" id="PF11412"/>
    </source>
</evidence>
<dbReference type="AlphaFoldDB" id="A0A380WQL5"/>
<evidence type="ECO:0000313" key="3">
    <source>
        <dbReference type="EMBL" id="SUU91180.1"/>
    </source>
</evidence>
<feature type="signal peptide" evidence="1">
    <location>
        <begin position="1"/>
        <end position="23"/>
    </location>
</feature>
<reference evidence="3 4" key="1">
    <citation type="submission" date="2018-06" db="EMBL/GenBank/DDBJ databases">
        <authorList>
            <consortium name="Pathogen Informatics"/>
            <person name="Doyle S."/>
        </authorList>
    </citation>
    <scope>NUCLEOTIDE SEQUENCE [LARGE SCALE GENOMIC DNA]</scope>
    <source>
        <strain evidence="3 4">NCTC10684</strain>
    </source>
</reference>
<dbReference type="EMBL" id="UFSM01000001">
    <property type="protein sequence ID" value="SUU91180.1"/>
    <property type="molecule type" value="Genomic_DNA"/>
</dbReference>
<gene>
    <name evidence="3" type="ORF">NCTC10684_04443</name>
</gene>
<organism evidence="3 4">
    <name type="scientific">Aminobacter aminovorans</name>
    <name type="common">Chelatobacter heintzii</name>
    <dbReference type="NCBI Taxonomy" id="83263"/>
    <lineage>
        <taxon>Bacteria</taxon>
        <taxon>Pseudomonadati</taxon>
        <taxon>Pseudomonadota</taxon>
        <taxon>Alphaproteobacteria</taxon>
        <taxon>Hyphomicrobiales</taxon>
        <taxon>Phyllobacteriaceae</taxon>
        <taxon>Aminobacter</taxon>
    </lineage>
</organism>
<name>A0A380WQL5_AMIAI</name>
<protein>
    <submittedName>
        <fullName evidence="3">Uncharacterized protein predicted to be involved in C-type cytochrome biogenesis</fullName>
    </submittedName>
</protein>
<dbReference type="InterPro" id="IPR028250">
    <property type="entry name" value="DsbDN"/>
</dbReference>
<sequence>MKIALHSAISLCAALLSAAPVHASSSAWFEADGGRFRLVTSGAPDASGKLQGVLDIELKRGWKTYWRDPGNSGVPPQIDISASRNVSGADFAYPAPRRHDDGYAKWAGYDHSVRLPVSFTVAAPGEPATITADVFLGVCETICVPVQAKLEVNPAADPDNPGDAILVKTALAALPGAAQPDFGATLEPAEGDHVSIVATAPGPADALDVFVAGVDGYVLGPPERHVAGGKAVFTVKMLERPDTKPSGRGLPYTLTSAAGAVEGFLPYP</sequence>
<feature type="domain" description="Thiol:disulfide interchange protein DsbD N-terminal" evidence="2">
    <location>
        <begin position="48"/>
        <end position="151"/>
    </location>
</feature>
<proteinExistence type="predicted"/>
<feature type="chain" id="PRO_5016648294" evidence="1">
    <location>
        <begin position="24"/>
        <end position="268"/>
    </location>
</feature>
<dbReference type="Proteomes" id="UP000254701">
    <property type="component" value="Unassembled WGS sequence"/>
</dbReference>
<evidence type="ECO:0000256" key="1">
    <source>
        <dbReference type="SAM" id="SignalP"/>
    </source>
</evidence>
<dbReference type="Pfam" id="PF11412">
    <property type="entry name" value="DsbD_N"/>
    <property type="match status" value="1"/>
</dbReference>
<dbReference type="RefSeq" id="WP_115733093.1">
    <property type="nucleotide sequence ID" value="NZ_BAAAVY010000037.1"/>
</dbReference>
<accession>A0A380WQL5</accession>